<keyword evidence="2" id="KW-1185">Reference proteome</keyword>
<sequence length="169" mass="18130">MFDIKRPTATVDIVTDLDTLTQAIGLKKSIDEATPDTAGMTDAEICAAKKSADRLRRELKTLLKAVDASTVTFTLRGLGSSQWNQIVAANVTTDPKTGRQSSDVAGMLTDALPDMIIKVEQAGEPVEFDPHADVPALLGMVVDTQTVELISTVQRLNTPQVAVPKALRE</sequence>
<name>A0A430F8E8_9BIFI</name>
<dbReference type="OrthoDB" id="3234072at2"/>
<reference evidence="1 2" key="1">
    <citation type="submission" date="2018-09" db="EMBL/GenBank/DDBJ databases">
        <title>Characterization of the phylogenetic diversity of five novel species belonging to the genus Bifidobacterium.</title>
        <authorList>
            <person name="Lugli G.A."/>
            <person name="Duranti S."/>
            <person name="Milani C."/>
        </authorList>
    </citation>
    <scope>NUCLEOTIDE SEQUENCE [LARGE SCALE GENOMIC DNA]</scope>
    <source>
        <strain evidence="1 2">2020B</strain>
    </source>
</reference>
<comment type="caution">
    <text evidence="1">The sequence shown here is derived from an EMBL/GenBank/DDBJ whole genome shotgun (WGS) entry which is preliminary data.</text>
</comment>
<dbReference type="RefSeq" id="WP_126032079.1">
    <property type="nucleotide sequence ID" value="NZ_QXGI01000003.1"/>
</dbReference>
<gene>
    <name evidence="1" type="ORF">D2E22_1076</name>
</gene>
<dbReference type="Proteomes" id="UP000288052">
    <property type="component" value="Unassembled WGS sequence"/>
</dbReference>
<dbReference type="AlphaFoldDB" id="A0A430F8E8"/>
<organism evidence="1 2">
    <name type="scientific">Bifidobacterium castoris</name>
    <dbReference type="NCBI Taxonomy" id="2306972"/>
    <lineage>
        <taxon>Bacteria</taxon>
        <taxon>Bacillati</taxon>
        <taxon>Actinomycetota</taxon>
        <taxon>Actinomycetes</taxon>
        <taxon>Bifidobacteriales</taxon>
        <taxon>Bifidobacteriaceae</taxon>
        <taxon>Bifidobacterium</taxon>
    </lineage>
</organism>
<accession>A0A430F8E8</accession>
<protein>
    <submittedName>
        <fullName evidence="1">Uncharacterized protein</fullName>
    </submittedName>
</protein>
<evidence type="ECO:0000313" key="2">
    <source>
        <dbReference type="Proteomes" id="UP000288052"/>
    </source>
</evidence>
<evidence type="ECO:0000313" key="1">
    <source>
        <dbReference type="EMBL" id="RSX48938.1"/>
    </source>
</evidence>
<proteinExistence type="predicted"/>
<dbReference type="EMBL" id="QXGI01000003">
    <property type="protein sequence ID" value="RSX48938.1"/>
    <property type="molecule type" value="Genomic_DNA"/>
</dbReference>